<dbReference type="SMART" id="SM00487">
    <property type="entry name" value="DEXDc"/>
    <property type="match status" value="1"/>
</dbReference>
<evidence type="ECO:0000313" key="5">
    <source>
        <dbReference type="EMBL" id="MBU3826910.1"/>
    </source>
</evidence>
<evidence type="ECO:0000256" key="2">
    <source>
        <dbReference type="ARBA" id="ARBA00022840"/>
    </source>
</evidence>
<dbReference type="InterPro" id="IPR014001">
    <property type="entry name" value="Helicase_ATP-bd"/>
</dbReference>
<evidence type="ECO:0000256" key="1">
    <source>
        <dbReference type="ARBA" id="ARBA00022741"/>
    </source>
</evidence>
<sequence length="739" mass="83061">MLTSAQAYARLAKPLQQFIYRHGWSELNALQIAALEPILAHHDDVVLSASTASGKTEAAFLPALTYVLQQQAPGFRILYISPLKALINDQARRLEDLTAHTDLEVTPWHGDVSSARKHKQLKDPAGIVLITPESLESLLLNHLTMLRTAVAHLDYIVIDEFHAFMGSQRGIQLMSQLHRLDNIAGRRIVRIALSATFSNIANIQPYLRPHTPHHPFTLIAPPNMHSDSLAIQLRGYEISQTPHDLELASNARPGSNQNNIPDGYRKIAHDIFRFLRGSNHLVFTNSRAKTEIIAGALKEISDRAQVPLEFYPHHGSLSKDLRESLELRLQEGRLPTTAICTSTLELGIDIADVVSIGQVDAPLSVASLRQRLGRSGRRTRQAALRLFIPECGDDTSISAQLCEETFLSVAVVKLLLERWYEPPALVEYSFSVLLQQTLSVIGSFGAASAQNLWALLCQTGPFYLVDKKIFATFLRSLADADLIVQLNDGTLALGLKGEQLCSQWKFFAVFQNADEFIIDYDHRTIGRLPIVKLPDIDDTFLFAGQSWKIIYISSERRIIGVKPYDKTTEPLNAGSGDLLIADEICAYMKKLYLSKECPPFLNAKAKEHFARGIDYFTAYNLAQSPFVEAPQGIALFPFKGSRVLFTLVQLLRRELVHARQEGLHILIEYCSRDNLKQAVRNLLRHPPQKEVEIICKIRHLEENKYDEYIARPLQELDFAHRHLDLKGAYAFLKDLESAL</sequence>
<dbReference type="PROSITE" id="PS51194">
    <property type="entry name" value="HELICASE_CTER"/>
    <property type="match status" value="1"/>
</dbReference>
<dbReference type="InterPro" id="IPR027417">
    <property type="entry name" value="P-loop_NTPase"/>
</dbReference>
<dbReference type="GO" id="GO:0004386">
    <property type="term" value="F:helicase activity"/>
    <property type="evidence" value="ECO:0007669"/>
    <property type="project" value="UniProtKB-KW"/>
</dbReference>
<dbReference type="InterPro" id="IPR052511">
    <property type="entry name" value="ATP-dep_Helicase"/>
</dbReference>
<feature type="domain" description="Helicase C-terminal" evidence="4">
    <location>
        <begin position="259"/>
        <end position="420"/>
    </location>
</feature>
<comment type="caution">
    <text evidence="5">The sequence shown here is derived from an EMBL/GenBank/DDBJ whole genome shotgun (WGS) entry which is preliminary data.</text>
</comment>
<dbReference type="AlphaFoldDB" id="A0A9E2NSG5"/>
<dbReference type="Gene3D" id="3.40.50.300">
    <property type="entry name" value="P-loop containing nucleotide triphosphate hydrolases"/>
    <property type="match status" value="2"/>
</dbReference>
<dbReference type="Pfam" id="PF00271">
    <property type="entry name" value="Helicase_C"/>
    <property type="match status" value="1"/>
</dbReference>
<dbReference type="InterPro" id="IPR001650">
    <property type="entry name" value="Helicase_C-like"/>
</dbReference>
<dbReference type="InterPro" id="IPR011545">
    <property type="entry name" value="DEAD/DEAH_box_helicase_dom"/>
</dbReference>
<reference evidence="5" key="1">
    <citation type="journal article" date="2021" name="PeerJ">
        <title>Extensive microbial diversity within the chicken gut microbiome revealed by metagenomics and culture.</title>
        <authorList>
            <person name="Gilroy R."/>
            <person name="Ravi A."/>
            <person name="Getino M."/>
            <person name="Pursley I."/>
            <person name="Horton D.L."/>
            <person name="Alikhan N.F."/>
            <person name="Baker D."/>
            <person name="Gharbi K."/>
            <person name="Hall N."/>
            <person name="Watson M."/>
            <person name="Adriaenssens E.M."/>
            <person name="Foster-Nyarko E."/>
            <person name="Jarju S."/>
            <person name="Secka A."/>
            <person name="Antonio M."/>
            <person name="Oren A."/>
            <person name="Chaudhuri R.R."/>
            <person name="La Ragione R."/>
            <person name="Hildebrand F."/>
            <person name="Pallen M.J."/>
        </authorList>
    </citation>
    <scope>NUCLEOTIDE SEQUENCE</scope>
    <source>
        <strain evidence="5">687</strain>
    </source>
</reference>
<dbReference type="EMBL" id="JAHLFG010000059">
    <property type="protein sequence ID" value="MBU3826910.1"/>
    <property type="molecule type" value="Genomic_DNA"/>
</dbReference>
<evidence type="ECO:0000259" key="3">
    <source>
        <dbReference type="PROSITE" id="PS51192"/>
    </source>
</evidence>
<dbReference type="GO" id="GO:0003677">
    <property type="term" value="F:DNA binding"/>
    <property type="evidence" value="ECO:0007669"/>
    <property type="project" value="TreeGrafter"/>
</dbReference>
<evidence type="ECO:0000313" key="6">
    <source>
        <dbReference type="Proteomes" id="UP000824150"/>
    </source>
</evidence>
<protein>
    <submittedName>
        <fullName evidence="5">DEAD/DEAH box helicase</fullName>
    </submittedName>
</protein>
<dbReference type="PANTHER" id="PTHR47962">
    <property type="entry name" value="ATP-DEPENDENT HELICASE LHR-RELATED-RELATED"/>
    <property type="match status" value="1"/>
</dbReference>
<keyword evidence="5" id="KW-0347">Helicase</keyword>
<reference evidence="5" key="2">
    <citation type="submission" date="2021-04" db="EMBL/GenBank/DDBJ databases">
        <authorList>
            <person name="Gilroy R."/>
        </authorList>
    </citation>
    <scope>NUCLEOTIDE SEQUENCE</scope>
    <source>
        <strain evidence="5">687</strain>
    </source>
</reference>
<accession>A0A9E2NSG5</accession>
<dbReference type="GO" id="GO:0005524">
    <property type="term" value="F:ATP binding"/>
    <property type="evidence" value="ECO:0007669"/>
    <property type="project" value="UniProtKB-KW"/>
</dbReference>
<keyword evidence="5" id="KW-0378">Hydrolase</keyword>
<dbReference type="Pfam" id="PF00270">
    <property type="entry name" value="DEAD"/>
    <property type="match status" value="1"/>
</dbReference>
<name>A0A9E2NSG5_9GAMM</name>
<keyword evidence="2" id="KW-0067">ATP-binding</keyword>
<dbReference type="PROSITE" id="PS51192">
    <property type="entry name" value="HELICASE_ATP_BIND_1"/>
    <property type="match status" value="1"/>
</dbReference>
<keyword evidence="1" id="KW-0547">Nucleotide-binding</keyword>
<gene>
    <name evidence="5" type="ORF">IAA31_05415</name>
</gene>
<dbReference type="PANTHER" id="PTHR47962:SF5">
    <property type="entry name" value="ATP-DEPENDENT HELICASE LHR-RELATED"/>
    <property type="match status" value="1"/>
</dbReference>
<dbReference type="Proteomes" id="UP000824150">
    <property type="component" value="Unassembled WGS sequence"/>
</dbReference>
<evidence type="ECO:0000259" key="4">
    <source>
        <dbReference type="PROSITE" id="PS51194"/>
    </source>
</evidence>
<feature type="domain" description="Helicase ATP-binding" evidence="3">
    <location>
        <begin position="36"/>
        <end position="199"/>
    </location>
</feature>
<dbReference type="GO" id="GO:0016887">
    <property type="term" value="F:ATP hydrolysis activity"/>
    <property type="evidence" value="ECO:0007669"/>
    <property type="project" value="TreeGrafter"/>
</dbReference>
<proteinExistence type="predicted"/>
<dbReference type="SMART" id="SM00490">
    <property type="entry name" value="HELICc"/>
    <property type="match status" value="1"/>
</dbReference>
<dbReference type="SUPFAM" id="SSF52540">
    <property type="entry name" value="P-loop containing nucleoside triphosphate hydrolases"/>
    <property type="match status" value="1"/>
</dbReference>
<organism evidence="5 6">
    <name type="scientific">Candidatus Anaerobiospirillum merdipullorum</name>
    <dbReference type="NCBI Taxonomy" id="2838450"/>
    <lineage>
        <taxon>Bacteria</taxon>
        <taxon>Pseudomonadati</taxon>
        <taxon>Pseudomonadota</taxon>
        <taxon>Gammaproteobacteria</taxon>
        <taxon>Aeromonadales</taxon>
        <taxon>Succinivibrionaceae</taxon>
        <taxon>Anaerobiospirillum</taxon>
    </lineage>
</organism>